<comment type="caution">
    <text evidence="2">The sequence shown here is derived from an EMBL/GenBank/DDBJ whole genome shotgun (WGS) entry which is preliminary data.</text>
</comment>
<evidence type="ECO:0000313" key="2">
    <source>
        <dbReference type="EMBL" id="KAJ1203678.1"/>
    </source>
</evidence>
<evidence type="ECO:0000256" key="1">
    <source>
        <dbReference type="SAM" id="MobiDB-lite"/>
    </source>
</evidence>
<protein>
    <submittedName>
        <fullName evidence="2">Uncharacterized protein</fullName>
    </submittedName>
</protein>
<keyword evidence="3" id="KW-1185">Reference proteome</keyword>
<gene>
    <name evidence="2" type="ORF">NDU88_007462</name>
</gene>
<proteinExistence type="predicted"/>
<dbReference type="EMBL" id="JANPWB010000003">
    <property type="protein sequence ID" value="KAJ1203678.1"/>
    <property type="molecule type" value="Genomic_DNA"/>
</dbReference>
<accession>A0AAV7VTL9</accession>
<feature type="region of interest" description="Disordered" evidence="1">
    <location>
        <begin position="1"/>
        <end position="20"/>
    </location>
</feature>
<organism evidence="2 3">
    <name type="scientific">Pleurodeles waltl</name>
    <name type="common">Iberian ribbed newt</name>
    <dbReference type="NCBI Taxonomy" id="8319"/>
    <lineage>
        <taxon>Eukaryota</taxon>
        <taxon>Metazoa</taxon>
        <taxon>Chordata</taxon>
        <taxon>Craniata</taxon>
        <taxon>Vertebrata</taxon>
        <taxon>Euteleostomi</taxon>
        <taxon>Amphibia</taxon>
        <taxon>Batrachia</taxon>
        <taxon>Caudata</taxon>
        <taxon>Salamandroidea</taxon>
        <taxon>Salamandridae</taxon>
        <taxon>Pleurodelinae</taxon>
        <taxon>Pleurodeles</taxon>
    </lineage>
</organism>
<reference evidence="2" key="1">
    <citation type="journal article" date="2022" name="bioRxiv">
        <title>Sequencing and chromosome-scale assembly of the giantPleurodeles waltlgenome.</title>
        <authorList>
            <person name="Brown T."/>
            <person name="Elewa A."/>
            <person name="Iarovenko S."/>
            <person name="Subramanian E."/>
            <person name="Araus A.J."/>
            <person name="Petzold A."/>
            <person name="Susuki M."/>
            <person name="Suzuki K.-i.T."/>
            <person name="Hayashi T."/>
            <person name="Toyoda A."/>
            <person name="Oliveira C."/>
            <person name="Osipova E."/>
            <person name="Leigh N.D."/>
            <person name="Simon A."/>
            <person name="Yun M.H."/>
        </authorList>
    </citation>
    <scope>NUCLEOTIDE SEQUENCE</scope>
    <source>
        <strain evidence="2">20211129_DDA</strain>
        <tissue evidence="2">Liver</tissue>
    </source>
</reference>
<evidence type="ECO:0000313" key="3">
    <source>
        <dbReference type="Proteomes" id="UP001066276"/>
    </source>
</evidence>
<sequence>MTEEQNQRFPDALRRPGPARHGACCRQAWEQGFTAKLLRHDAPLLEPTCGILRLRTSALPPHAGSGREHSSCQQQPVCSAGADSTWDGARACHA</sequence>
<dbReference type="AlphaFoldDB" id="A0AAV7VTL9"/>
<dbReference type="Proteomes" id="UP001066276">
    <property type="component" value="Chromosome 2_1"/>
</dbReference>
<name>A0AAV7VTL9_PLEWA</name>